<name>A0A482XAX0_LAOST</name>
<comment type="caution">
    <text evidence="1">The sequence shown here is derived from an EMBL/GenBank/DDBJ whole genome shotgun (WGS) entry which is preliminary data.</text>
</comment>
<gene>
    <name evidence="1" type="ORF">LSTR_LSTR003653</name>
</gene>
<keyword evidence="2" id="KW-1185">Reference proteome</keyword>
<dbReference type="EMBL" id="QKKF02013937">
    <property type="protein sequence ID" value="RZF42829.1"/>
    <property type="molecule type" value="Genomic_DNA"/>
</dbReference>
<proteinExistence type="predicted"/>
<evidence type="ECO:0000313" key="2">
    <source>
        <dbReference type="Proteomes" id="UP000291343"/>
    </source>
</evidence>
<dbReference type="AlphaFoldDB" id="A0A482XAX0"/>
<dbReference type="InParanoid" id="A0A482XAX0"/>
<organism evidence="1 2">
    <name type="scientific">Laodelphax striatellus</name>
    <name type="common">Small brown planthopper</name>
    <name type="synonym">Delphax striatella</name>
    <dbReference type="NCBI Taxonomy" id="195883"/>
    <lineage>
        <taxon>Eukaryota</taxon>
        <taxon>Metazoa</taxon>
        <taxon>Ecdysozoa</taxon>
        <taxon>Arthropoda</taxon>
        <taxon>Hexapoda</taxon>
        <taxon>Insecta</taxon>
        <taxon>Pterygota</taxon>
        <taxon>Neoptera</taxon>
        <taxon>Paraneoptera</taxon>
        <taxon>Hemiptera</taxon>
        <taxon>Auchenorrhyncha</taxon>
        <taxon>Fulgoroidea</taxon>
        <taxon>Delphacidae</taxon>
        <taxon>Criomorphinae</taxon>
        <taxon>Laodelphax</taxon>
    </lineage>
</organism>
<dbReference type="Proteomes" id="UP000291343">
    <property type="component" value="Unassembled WGS sequence"/>
</dbReference>
<reference evidence="1 2" key="1">
    <citation type="journal article" date="2017" name="Gigascience">
        <title>Genome sequence of the small brown planthopper, Laodelphax striatellus.</title>
        <authorList>
            <person name="Zhu J."/>
            <person name="Jiang F."/>
            <person name="Wang X."/>
            <person name="Yang P."/>
            <person name="Bao Y."/>
            <person name="Zhao W."/>
            <person name="Wang W."/>
            <person name="Lu H."/>
            <person name="Wang Q."/>
            <person name="Cui N."/>
            <person name="Li J."/>
            <person name="Chen X."/>
            <person name="Luo L."/>
            <person name="Yu J."/>
            <person name="Kang L."/>
            <person name="Cui F."/>
        </authorList>
    </citation>
    <scope>NUCLEOTIDE SEQUENCE [LARGE SCALE GENOMIC DNA]</scope>
    <source>
        <strain evidence="1">Lst14</strain>
    </source>
</reference>
<evidence type="ECO:0000313" key="1">
    <source>
        <dbReference type="EMBL" id="RZF42829.1"/>
    </source>
</evidence>
<accession>A0A482XAX0</accession>
<protein>
    <submittedName>
        <fullName evidence="1">Uncharacterized protein</fullName>
    </submittedName>
</protein>
<sequence length="60" mass="6585">MSENESETEADIDMAIATTPISGLPYTYPNNSQNTLGEVVRFSGQGTKPRSLGQSYFYYG</sequence>